<organism evidence="2 3">
    <name type="scientific">Microbotryum intermedium</name>
    <dbReference type="NCBI Taxonomy" id="269621"/>
    <lineage>
        <taxon>Eukaryota</taxon>
        <taxon>Fungi</taxon>
        <taxon>Dikarya</taxon>
        <taxon>Basidiomycota</taxon>
        <taxon>Pucciniomycotina</taxon>
        <taxon>Microbotryomycetes</taxon>
        <taxon>Microbotryales</taxon>
        <taxon>Microbotryaceae</taxon>
        <taxon>Microbotryum</taxon>
    </lineage>
</organism>
<proteinExistence type="predicted"/>
<feature type="compositionally biased region" description="Low complexity" evidence="1">
    <location>
        <begin position="199"/>
        <end position="210"/>
    </location>
</feature>
<dbReference type="Gene3D" id="3.40.50.720">
    <property type="entry name" value="NAD(P)-binding Rossmann-like Domain"/>
    <property type="match status" value="1"/>
</dbReference>
<feature type="region of interest" description="Disordered" evidence="1">
    <location>
        <begin position="259"/>
        <end position="350"/>
    </location>
</feature>
<evidence type="ECO:0000313" key="2">
    <source>
        <dbReference type="EMBL" id="SCV72800.1"/>
    </source>
</evidence>
<feature type="compositionally biased region" description="Basic and acidic residues" evidence="1">
    <location>
        <begin position="189"/>
        <end position="198"/>
    </location>
</feature>
<dbReference type="SUPFAM" id="SSF50129">
    <property type="entry name" value="GroES-like"/>
    <property type="match status" value="1"/>
</dbReference>
<gene>
    <name evidence="2" type="ORF">BQ2448_4337</name>
</gene>
<dbReference type="OrthoDB" id="201656at2759"/>
<feature type="compositionally biased region" description="Low complexity" evidence="1">
    <location>
        <begin position="804"/>
        <end position="820"/>
    </location>
</feature>
<protein>
    <submittedName>
        <fullName evidence="2">BQ2448_4337 protein</fullName>
    </submittedName>
</protein>
<feature type="compositionally biased region" description="Polar residues" evidence="1">
    <location>
        <begin position="1"/>
        <end position="20"/>
    </location>
</feature>
<feature type="region of interest" description="Disordered" evidence="1">
    <location>
        <begin position="527"/>
        <end position="587"/>
    </location>
</feature>
<feature type="compositionally biased region" description="Basic residues" evidence="1">
    <location>
        <begin position="625"/>
        <end position="648"/>
    </location>
</feature>
<name>A0A238FG54_9BASI</name>
<feature type="compositionally biased region" description="Low complexity" evidence="1">
    <location>
        <begin position="52"/>
        <end position="63"/>
    </location>
</feature>
<keyword evidence="3" id="KW-1185">Reference proteome</keyword>
<feature type="region of interest" description="Disordered" evidence="1">
    <location>
        <begin position="622"/>
        <end position="753"/>
    </location>
</feature>
<feature type="compositionally biased region" description="Low complexity" evidence="1">
    <location>
        <begin position="259"/>
        <end position="284"/>
    </location>
</feature>
<dbReference type="STRING" id="269621.A0A238FG54"/>
<dbReference type="GO" id="GO:0005739">
    <property type="term" value="C:mitochondrion"/>
    <property type="evidence" value="ECO:0007669"/>
    <property type="project" value="TreeGrafter"/>
</dbReference>
<dbReference type="SUPFAM" id="SSF51735">
    <property type="entry name" value="NAD(P)-binding Rossmann-fold domains"/>
    <property type="match status" value="1"/>
</dbReference>
<feature type="region of interest" description="Disordered" evidence="1">
    <location>
        <begin position="189"/>
        <end position="245"/>
    </location>
</feature>
<accession>A0A238FG54</accession>
<feature type="compositionally biased region" description="Polar residues" evidence="1">
    <location>
        <begin position="887"/>
        <end position="903"/>
    </location>
</feature>
<dbReference type="EMBL" id="FMSP01000009">
    <property type="protein sequence ID" value="SCV72800.1"/>
    <property type="molecule type" value="Genomic_DNA"/>
</dbReference>
<feature type="compositionally biased region" description="Low complexity" evidence="1">
    <location>
        <begin position="81"/>
        <end position="92"/>
    </location>
</feature>
<dbReference type="PANTHER" id="PTHR11695">
    <property type="entry name" value="ALCOHOL DEHYDROGENASE RELATED"/>
    <property type="match status" value="1"/>
</dbReference>
<dbReference type="InterPro" id="IPR036291">
    <property type="entry name" value="NAD(P)-bd_dom_sf"/>
</dbReference>
<dbReference type="Proteomes" id="UP000198372">
    <property type="component" value="Unassembled WGS sequence"/>
</dbReference>
<feature type="compositionally biased region" description="Basic and acidic residues" evidence="1">
    <location>
        <begin position="659"/>
        <end position="668"/>
    </location>
</feature>
<evidence type="ECO:0000313" key="3">
    <source>
        <dbReference type="Proteomes" id="UP000198372"/>
    </source>
</evidence>
<feature type="region of interest" description="Disordered" evidence="1">
    <location>
        <begin position="887"/>
        <end position="915"/>
    </location>
</feature>
<dbReference type="InterPro" id="IPR011032">
    <property type="entry name" value="GroES-like_sf"/>
</dbReference>
<feature type="compositionally biased region" description="Low complexity" evidence="1">
    <location>
        <begin position="142"/>
        <end position="158"/>
    </location>
</feature>
<feature type="compositionally biased region" description="Low complexity" evidence="1">
    <location>
        <begin position="704"/>
        <end position="725"/>
    </location>
</feature>
<reference evidence="3" key="1">
    <citation type="submission" date="2016-09" db="EMBL/GenBank/DDBJ databases">
        <authorList>
            <person name="Jeantristanb JTB J.-T."/>
            <person name="Ricardo R."/>
        </authorList>
    </citation>
    <scope>NUCLEOTIDE SEQUENCE [LARGE SCALE GENOMIC DNA]</scope>
</reference>
<feature type="region of interest" description="Disordered" evidence="1">
    <location>
        <begin position="788"/>
        <end position="868"/>
    </location>
</feature>
<feature type="compositionally biased region" description="Polar residues" evidence="1">
    <location>
        <begin position="836"/>
        <end position="849"/>
    </location>
</feature>
<sequence>MPSFFQTLLRKPSQSYQSAGANPYDQAPPLSTARGGSLRAPSLRQGAGGSIGSSYSRASSANGDDSHYGSHRQQWSWDMYGSRQRSAGAGSSLHSSEARSQLGVKKSVSRAVARRVGATASDAGSIRAESVYSNYEDDGRSLRSAKSRSSLRSAASVSSAWTRDQLGGSLALNVPGVTKRTSRRYTDVVNEPRRHEVSDTASIASSTASDYYRNGSAPSRSRPISGPDPSTLTTSRKYSSASGTTTITTSGYQVVTTTEYTSKKSSSQRNKKSTSTPSSSYAPSLTGTDHTPSLYSTTSSTGSSRGPLTPMHPTSPLVLGSPDLLLPPPSMSKDAMKKEKRKKRTQRNTLVEDVVKRAGLPLDSVVELKEESTTAEGVKQKATAAKKEAAVPITVLEEKRIEHGRKVETEAKLSQEIKTLTTFDESASDDSRTPSLSTTTIAASSEPLTPENEIVLTYADGITHAELKKAGSGDMPRIVTDFSVDNADIALNEAIPTTPITPVDVPRIQLTRTPSDQLADKVQGDIDLSGYDSQYPPETEGGVSRQASAASRKTPPESVSEPATSDPSARSESSHSKRSSRPPSVSLIEDLKASTTTAAQDQPRWMNRIKALGEPIAPLVEPPKLKVKPPKLKVKPPKLKVKPPKLKVKPPEPHWTVKHHYEQQHQSREATSQDMRRPASVGNLRRPKSIMEPMPEEREDEESTPASPAAACSPKSPLAHASSPSSPTPVFPTWVKDRTNGKLRSPKARPAAAATPALPAILPHHILAPRPDSLFLPSPIYYDASVRQAPRPTSVHEDVASTLSTPGSSPPRSRSSSPTGAELAPRRERTGLARSISLSHSAPASASDTSRFEAVPKRTMSLTRRNSDNSAQIEFKPLPFPFLLESSTESSNEVPPAVSSYSDAGSDDEGDARSISGFSAMSMPVAGAHARPPKNPRHEIIAARNCESLVADPIDLTATRQTTSLMTAVSVSAIAALGAQPKTFASSGSGWSLFKKAAPSLASTASPKKFDPLRDLTVSSMQPLPKKVKSDEVIVEVFAVPIERADIDRAKKAASQQDGFGWIPGRGFYGKVVDTGLEVNKVKQGELVWGVQPLKKSGALADLITIHKSLVTSAPSCNLTVEQIATLPIAGAASLQVMEVLCSTVPAGAKFLILGAHIGVGNLCLQLARHLRPARDLYLVAQCPPERREDQVFCRESGASDVLLDEPLAAINRLHENEFDVVIDTIGGSKSESSNGIAAAPCCSPGEVADSSYVLLLSSFAVYEAARRVLLNSGSFVTTVGESSAVAPTSSTQFKESVRSFRRNIFKKNKKHVNYWFASLELDERDSTRDVLDRLRPIVEAYSLVPRLGRLYSMKEACSAFGGRAAAEGGSVVRIKVV</sequence>
<dbReference type="InterPro" id="IPR050700">
    <property type="entry name" value="YIM1/Zinc_Alcohol_DH_Fams"/>
</dbReference>
<feature type="compositionally biased region" description="Polar residues" evidence="1">
    <location>
        <begin position="228"/>
        <end position="237"/>
    </location>
</feature>
<dbReference type="Gene3D" id="3.90.180.10">
    <property type="entry name" value="Medium-chain alcohol dehydrogenases, catalytic domain"/>
    <property type="match status" value="1"/>
</dbReference>
<feature type="region of interest" description="Disordered" evidence="1">
    <location>
        <begin position="1"/>
        <end position="158"/>
    </location>
</feature>
<evidence type="ECO:0000256" key="1">
    <source>
        <dbReference type="SAM" id="MobiDB-lite"/>
    </source>
</evidence>
<dbReference type="PANTHER" id="PTHR11695:SF294">
    <property type="entry name" value="RETICULON-4-INTERACTING PROTEIN 1, MITOCHONDRIAL"/>
    <property type="match status" value="1"/>
</dbReference>
<feature type="compositionally biased region" description="Low complexity" evidence="1">
    <location>
        <begin position="291"/>
        <end position="324"/>
    </location>
</feature>